<sequence>MQNSGINLDEALNQYLSDNSHKKINQNSLVHFTRWCGKDKLVCRLTAIEVSRYPECISSADKEISAKLQSIRAFLTYLNEQGWVDYNLSSHIKIKKLASRKSASRASQTVVEKIPMTASGYKKLEDELSTLKVKRIDVIEEMRLAAMDKDMRENAPYHAAKEQRGQIEGRIKEIEHELKYADVSEYTDTNTSKVNMGSTVKLRDPKNGECCTYTLVSPKEIEPLKGKISASSPIGKAVFNRNKGEQIEIEVPSGTLQYIIEDISF</sequence>
<dbReference type="GO" id="GO:0070063">
    <property type="term" value="F:RNA polymerase binding"/>
    <property type="evidence" value="ECO:0007669"/>
    <property type="project" value="InterPro"/>
</dbReference>
<accession>A0A0V8LXZ2</accession>
<dbReference type="SUPFAM" id="SSF46557">
    <property type="entry name" value="GreA transcript cleavage protein, N-terminal domain"/>
    <property type="match status" value="1"/>
</dbReference>
<gene>
    <name evidence="8" type="primary">greA</name>
    <name evidence="12" type="ORF">DA01_04135</name>
</gene>
<evidence type="ECO:0000256" key="7">
    <source>
        <dbReference type="ARBA" id="ARBA00030776"/>
    </source>
</evidence>
<dbReference type="InterPro" id="IPR036805">
    <property type="entry name" value="Tscrpt_elong_fac_GreA/B_N_sf"/>
</dbReference>
<proteinExistence type="inferred from homology"/>
<dbReference type="EMBL" id="JGYD01000026">
    <property type="protein sequence ID" value="KSV16427.1"/>
    <property type="molecule type" value="Genomic_DNA"/>
</dbReference>
<dbReference type="GO" id="GO:0003677">
    <property type="term" value="F:DNA binding"/>
    <property type="evidence" value="ECO:0007669"/>
    <property type="project" value="UniProtKB-UniRule"/>
</dbReference>
<keyword evidence="4 8" id="KW-0238">DNA-binding</keyword>
<dbReference type="AlphaFoldDB" id="A0A0V8LXZ2"/>
<dbReference type="Gene3D" id="3.10.50.30">
    <property type="entry name" value="Transcription elongation factor, GreA/GreB, C-terminal domain"/>
    <property type="match status" value="1"/>
</dbReference>
<dbReference type="SUPFAM" id="SSF54534">
    <property type="entry name" value="FKBP-like"/>
    <property type="match status" value="1"/>
</dbReference>
<evidence type="ECO:0000313" key="12">
    <source>
        <dbReference type="EMBL" id="KSV16427.1"/>
    </source>
</evidence>
<keyword evidence="8" id="KW-0175">Coiled coil</keyword>
<dbReference type="PANTHER" id="PTHR30437:SF4">
    <property type="entry name" value="TRANSCRIPTION ELONGATION FACTOR GREA"/>
    <property type="match status" value="1"/>
</dbReference>
<dbReference type="HAMAP" id="MF_00105">
    <property type="entry name" value="GreA_GreB"/>
    <property type="match status" value="1"/>
</dbReference>
<dbReference type="GO" id="GO:0032784">
    <property type="term" value="P:regulation of DNA-templated transcription elongation"/>
    <property type="evidence" value="ECO:0007669"/>
    <property type="project" value="UniProtKB-UniRule"/>
</dbReference>
<protein>
    <recommendedName>
        <fullName evidence="2 8">Transcription elongation factor GreA</fullName>
    </recommendedName>
    <alternativeName>
        <fullName evidence="7 8">Transcript cleavage factor GreA</fullName>
    </alternativeName>
</protein>
<dbReference type="RefSeq" id="WP_058292825.1">
    <property type="nucleotide sequence ID" value="NZ_JGYD01000026.1"/>
</dbReference>
<dbReference type="InterPro" id="IPR028624">
    <property type="entry name" value="Tscrpt_elong_fac_GreA/B"/>
</dbReference>
<dbReference type="InterPro" id="IPR001437">
    <property type="entry name" value="Tscrpt_elong_fac_GreA/B_C"/>
</dbReference>
<evidence type="ECO:0000313" key="13">
    <source>
        <dbReference type="Proteomes" id="UP000053577"/>
    </source>
</evidence>
<dbReference type="Gene3D" id="1.10.287.180">
    <property type="entry name" value="Transcription elongation factor, GreA/GreB, N-terminal domain"/>
    <property type="match status" value="1"/>
</dbReference>
<feature type="domain" description="Transcription elongation factor GreA/GreB N-terminal" evidence="11">
    <location>
        <begin position="114"/>
        <end position="183"/>
    </location>
</feature>
<evidence type="ECO:0000256" key="1">
    <source>
        <dbReference type="ARBA" id="ARBA00008213"/>
    </source>
</evidence>
<name>A0A0V8LXZ2_9CHLR</name>
<dbReference type="NCBIfam" id="TIGR01462">
    <property type="entry name" value="greA"/>
    <property type="match status" value="1"/>
</dbReference>
<organism evidence="12 13">
    <name type="scientific">Dehalococcoides mccartyi</name>
    <dbReference type="NCBI Taxonomy" id="61435"/>
    <lineage>
        <taxon>Bacteria</taxon>
        <taxon>Bacillati</taxon>
        <taxon>Chloroflexota</taxon>
        <taxon>Dehalococcoidia</taxon>
        <taxon>Dehalococcoidales</taxon>
        <taxon>Dehalococcoidaceae</taxon>
        <taxon>Dehalococcoides</taxon>
    </lineage>
</organism>
<dbReference type="FunFam" id="1.10.287.180:FF:000001">
    <property type="entry name" value="Transcription elongation factor GreA"/>
    <property type="match status" value="1"/>
</dbReference>
<dbReference type="InterPro" id="IPR006359">
    <property type="entry name" value="Tscrpt_elong_fac_GreA"/>
</dbReference>
<dbReference type="Pfam" id="PF01272">
    <property type="entry name" value="GreA_GreB"/>
    <property type="match status" value="1"/>
</dbReference>
<feature type="coiled-coil region" evidence="8">
    <location>
        <begin position="121"/>
        <end position="177"/>
    </location>
</feature>
<dbReference type="PATRIC" id="fig|61435.5.peg.825"/>
<evidence type="ECO:0000256" key="8">
    <source>
        <dbReference type="HAMAP-Rule" id="MF_00105"/>
    </source>
</evidence>
<dbReference type="Gene3D" id="1.10.150.130">
    <property type="match status" value="1"/>
</dbReference>
<comment type="caution">
    <text evidence="12">The sequence shown here is derived from an EMBL/GenBank/DDBJ whole genome shotgun (WGS) entry which is preliminary data.</text>
</comment>
<dbReference type="Pfam" id="PF03449">
    <property type="entry name" value="GreA_GreB_N"/>
    <property type="match status" value="1"/>
</dbReference>
<evidence type="ECO:0000256" key="6">
    <source>
        <dbReference type="ARBA" id="ARBA00024916"/>
    </source>
</evidence>
<dbReference type="Proteomes" id="UP000053577">
    <property type="component" value="Unassembled WGS sequence"/>
</dbReference>
<feature type="domain" description="Transcription elongation factor GreA/GreB C-terminal" evidence="10">
    <location>
        <begin position="191"/>
        <end position="264"/>
    </location>
</feature>
<evidence type="ECO:0000256" key="4">
    <source>
        <dbReference type="ARBA" id="ARBA00023125"/>
    </source>
</evidence>
<keyword evidence="12" id="KW-0251">Elongation factor</keyword>
<evidence type="ECO:0000259" key="10">
    <source>
        <dbReference type="Pfam" id="PF01272"/>
    </source>
</evidence>
<evidence type="ECO:0000259" key="11">
    <source>
        <dbReference type="Pfam" id="PF03449"/>
    </source>
</evidence>
<keyword evidence="3 8" id="KW-0805">Transcription regulation</keyword>
<dbReference type="PANTHER" id="PTHR30437">
    <property type="entry name" value="TRANSCRIPTION ELONGATION FACTOR GREA"/>
    <property type="match status" value="1"/>
</dbReference>
<evidence type="ECO:0000256" key="3">
    <source>
        <dbReference type="ARBA" id="ARBA00023015"/>
    </source>
</evidence>
<dbReference type="InterPro" id="IPR023459">
    <property type="entry name" value="Tscrpt_elong_fac_GreA/B_fam"/>
</dbReference>
<dbReference type="OrthoDB" id="9808774at2"/>
<comment type="function">
    <text evidence="6 8 9">Necessary for efficient RNA polymerase transcription elongation past template-encoded arresting sites. The arresting sites in DNA have the property of trapping a certain fraction of elongating RNA polymerases that pass through, resulting in locked ternary complexes. Cleavage of the nascent transcript by cleavage factors such as GreA or GreB allows the resumption of elongation from the new 3'terminus. GreA releases sequences of 2 to 3 nucleotides.</text>
</comment>
<keyword evidence="5 8" id="KW-0804">Transcription</keyword>
<dbReference type="InterPro" id="IPR022691">
    <property type="entry name" value="Tscrpt_elong_fac_GreA/B_N"/>
</dbReference>
<evidence type="ECO:0000256" key="9">
    <source>
        <dbReference type="RuleBase" id="RU000556"/>
    </source>
</evidence>
<keyword evidence="12" id="KW-0648">Protein biosynthesis</keyword>
<comment type="similarity">
    <text evidence="1 8 9">Belongs to the GreA/GreB family.</text>
</comment>
<dbReference type="InterPro" id="IPR036953">
    <property type="entry name" value="GreA/GreB_C_sf"/>
</dbReference>
<dbReference type="GO" id="GO:0006354">
    <property type="term" value="P:DNA-templated transcription elongation"/>
    <property type="evidence" value="ECO:0007669"/>
    <property type="project" value="TreeGrafter"/>
</dbReference>
<dbReference type="InterPro" id="IPR010998">
    <property type="entry name" value="Integrase_recombinase_N"/>
</dbReference>
<evidence type="ECO:0000256" key="5">
    <source>
        <dbReference type="ARBA" id="ARBA00023163"/>
    </source>
</evidence>
<dbReference type="GO" id="GO:0003746">
    <property type="term" value="F:translation elongation factor activity"/>
    <property type="evidence" value="ECO:0007669"/>
    <property type="project" value="UniProtKB-KW"/>
</dbReference>
<evidence type="ECO:0000256" key="2">
    <source>
        <dbReference type="ARBA" id="ARBA00013729"/>
    </source>
</evidence>
<reference evidence="12 13" key="1">
    <citation type="journal article" date="2015" name="Sci. Rep.">
        <title>A comparative genomics and reductive dehalogenase gene transcription study of two chloroethene-respiring bacteria, Dehalococcoides mccartyi strains MB and 11a.</title>
        <authorList>
            <person name="Low A."/>
            <person name="Shen Z."/>
            <person name="Cheng D."/>
            <person name="Rogers M.J."/>
            <person name="Lee P.K."/>
            <person name="He J."/>
        </authorList>
    </citation>
    <scope>NUCLEOTIDE SEQUENCE [LARGE SCALE GENOMIC DNA]</scope>
    <source>
        <strain evidence="12 13">MB</strain>
    </source>
</reference>